<dbReference type="Proteomes" id="UP000799750">
    <property type="component" value="Unassembled WGS sequence"/>
</dbReference>
<sequence>MLAIGAAVVLPMSVPIPCLRAAHTPTEPTVYSSDRVVPSKEQRNGDARTGYACQTAFSSVAEFQLARVTSTVSQSSTSSTAQSSATAQPPVNSKSGGGSDSLGTSAIVGIVIGVISALATVVGVWIAWKYRSASPRAISVELHRLTAGL</sequence>
<keyword evidence="2" id="KW-0812">Transmembrane</keyword>
<accession>A0A6A6QT20</accession>
<feature type="region of interest" description="Disordered" evidence="1">
    <location>
        <begin position="27"/>
        <end position="47"/>
    </location>
</feature>
<keyword evidence="2" id="KW-1133">Transmembrane helix</keyword>
<organism evidence="3 4">
    <name type="scientific">Lophium mytilinum</name>
    <dbReference type="NCBI Taxonomy" id="390894"/>
    <lineage>
        <taxon>Eukaryota</taxon>
        <taxon>Fungi</taxon>
        <taxon>Dikarya</taxon>
        <taxon>Ascomycota</taxon>
        <taxon>Pezizomycotina</taxon>
        <taxon>Dothideomycetes</taxon>
        <taxon>Pleosporomycetidae</taxon>
        <taxon>Mytilinidiales</taxon>
        <taxon>Mytilinidiaceae</taxon>
        <taxon>Lophium</taxon>
    </lineage>
</organism>
<evidence type="ECO:0000256" key="1">
    <source>
        <dbReference type="SAM" id="MobiDB-lite"/>
    </source>
</evidence>
<evidence type="ECO:0000313" key="4">
    <source>
        <dbReference type="Proteomes" id="UP000799750"/>
    </source>
</evidence>
<dbReference type="EMBL" id="MU004189">
    <property type="protein sequence ID" value="KAF2495316.1"/>
    <property type="molecule type" value="Genomic_DNA"/>
</dbReference>
<evidence type="ECO:0000313" key="3">
    <source>
        <dbReference type="EMBL" id="KAF2495316.1"/>
    </source>
</evidence>
<keyword evidence="4" id="KW-1185">Reference proteome</keyword>
<name>A0A6A6QT20_9PEZI</name>
<evidence type="ECO:0000256" key="2">
    <source>
        <dbReference type="SAM" id="Phobius"/>
    </source>
</evidence>
<feature type="compositionally biased region" description="Low complexity" evidence="1">
    <location>
        <begin position="74"/>
        <end position="88"/>
    </location>
</feature>
<proteinExistence type="predicted"/>
<protein>
    <submittedName>
        <fullName evidence="3">Uncharacterized protein</fullName>
    </submittedName>
</protein>
<gene>
    <name evidence="3" type="ORF">BU16DRAFT_386451</name>
</gene>
<dbReference type="AlphaFoldDB" id="A0A6A6QT20"/>
<feature type="transmembrane region" description="Helical" evidence="2">
    <location>
        <begin position="106"/>
        <end position="128"/>
    </location>
</feature>
<reference evidence="3" key="1">
    <citation type="journal article" date="2020" name="Stud. Mycol.">
        <title>101 Dothideomycetes genomes: a test case for predicting lifestyles and emergence of pathogens.</title>
        <authorList>
            <person name="Haridas S."/>
            <person name="Albert R."/>
            <person name="Binder M."/>
            <person name="Bloem J."/>
            <person name="Labutti K."/>
            <person name="Salamov A."/>
            <person name="Andreopoulos B."/>
            <person name="Baker S."/>
            <person name="Barry K."/>
            <person name="Bills G."/>
            <person name="Bluhm B."/>
            <person name="Cannon C."/>
            <person name="Castanera R."/>
            <person name="Culley D."/>
            <person name="Daum C."/>
            <person name="Ezra D."/>
            <person name="Gonzalez J."/>
            <person name="Henrissat B."/>
            <person name="Kuo A."/>
            <person name="Liang C."/>
            <person name="Lipzen A."/>
            <person name="Lutzoni F."/>
            <person name="Magnuson J."/>
            <person name="Mondo S."/>
            <person name="Nolan M."/>
            <person name="Ohm R."/>
            <person name="Pangilinan J."/>
            <person name="Park H.-J."/>
            <person name="Ramirez L."/>
            <person name="Alfaro M."/>
            <person name="Sun H."/>
            <person name="Tritt A."/>
            <person name="Yoshinaga Y."/>
            <person name="Zwiers L.-H."/>
            <person name="Turgeon B."/>
            <person name="Goodwin S."/>
            <person name="Spatafora J."/>
            <person name="Crous P."/>
            <person name="Grigoriev I."/>
        </authorList>
    </citation>
    <scope>NUCLEOTIDE SEQUENCE</scope>
    <source>
        <strain evidence="3">CBS 269.34</strain>
    </source>
</reference>
<feature type="compositionally biased region" description="Basic and acidic residues" evidence="1">
    <location>
        <begin position="37"/>
        <end position="46"/>
    </location>
</feature>
<keyword evidence="2" id="KW-0472">Membrane</keyword>
<feature type="region of interest" description="Disordered" evidence="1">
    <location>
        <begin position="74"/>
        <end position="99"/>
    </location>
</feature>